<keyword evidence="3" id="KW-0614">Plasmid</keyword>
<dbReference type="PROSITE" id="PS50111">
    <property type="entry name" value="CHEMOTAXIS_TRANSDUC_2"/>
    <property type="match status" value="1"/>
</dbReference>
<dbReference type="PANTHER" id="PTHR32089">
    <property type="entry name" value="METHYL-ACCEPTING CHEMOTAXIS PROTEIN MCPB"/>
    <property type="match status" value="1"/>
</dbReference>
<dbReference type="AlphaFoldDB" id="A0A1S8LCS6"/>
<dbReference type="SUPFAM" id="SSF58104">
    <property type="entry name" value="Methyl-accepting chemotaxis protein (MCP) signaling domain"/>
    <property type="match status" value="1"/>
</dbReference>
<dbReference type="EMBL" id="CP096984">
    <property type="protein sequence ID" value="URZ13816.1"/>
    <property type="molecule type" value="Genomic_DNA"/>
</dbReference>
<dbReference type="SMART" id="SM00283">
    <property type="entry name" value="MA"/>
    <property type="match status" value="1"/>
</dbReference>
<dbReference type="GO" id="GO:0006935">
    <property type="term" value="P:chemotaxis"/>
    <property type="evidence" value="ECO:0007669"/>
    <property type="project" value="InterPro"/>
</dbReference>
<dbReference type="RefSeq" id="WP_242950939.1">
    <property type="nucleotide sequence ID" value="NZ_CP096984.1"/>
</dbReference>
<accession>A0A1S8LCS6</accession>
<reference evidence="3 4" key="1">
    <citation type="submission" date="2022-04" db="EMBL/GenBank/DDBJ databases">
        <title>Genome sequence of C. roseum typestrain.</title>
        <authorList>
            <person name="Poehlein A."/>
            <person name="Schoch T."/>
            <person name="Duerre P."/>
            <person name="Daniel R."/>
        </authorList>
    </citation>
    <scope>NUCLEOTIDE SEQUENCE [LARGE SCALE GENOMIC DNA]</scope>
    <source>
        <strain evidence="3 4">DSM 7320</strain>
        <plasmid evidence="3 4">p330</plasmid>
    </source>
</reference>
<dbReference type="PRINTS" id="PR00260">
    <property type="entry name" value="CHEMTRNSDUCR"/>
</dbReference>
<sequence length="573" mass="62871">MIGKFKNVKILKNLRISHSIIILFILSVFSTVSICLIGFIKLKSSSENMKTMSNVQLQGMYRVGETYGAIGALRNNLTKLTDRKFDTKYVNDINALTSTINKNINEEIATIKDSEGNKKANDLKKKFTEYSYFVDNLKKMRAVGQIPSQAFIDANTKAGVKLQNAIEVLSSYHRNEANLLLSQSNKDFKDASIMLFIITIILVLFGSVLSFIILVLIKSFIKDFTVAINEVADGNFSIEINKDGNNEFSTLSKLLDRTIDSMSMLMNEISNKSKEINDQVVSLSAVSEEMSATSQEVSNAIMEVSNGSVKQADELVDMSNSFNNFGKEIDNIKKIINDVNITAKEVTSKANVSNDQLKNLVSSVQRMNGSFEVVIEKINKLVLSVDQINTITSLINSIADQTNLLALNAAIEASRAGEAGKGFAVVADEIRKLAEQSKNSSTKISILADDIKDETNGVLSTTQEVSGTLNSQVTVIDNSIVSFKDIMDAIEKIIPQINKVNGAMDNVIMQKGSIIERIEDASAVAEENSASSEEINASTEQMTSSSIEVANSAERLSENANMMVEAIKQFKLK</sequence>
<gene>
    <name evidence="3" type="ORF">CROST_045940</name>
</gene>
<dbReference type="Proteomes" id="UP000190951">
    <property type="component" value="Plasmid p330"/>
</dbReference>
<dbReference type="Pfam" id="PF12729">
    <property type="entry name" value="4HB_MCP_1"/>
    <property type="match status" value="1"/>
</dbReference>
<comment type="similarity">
    <text evidence="2">Belongs to the methyl-accepting chemotaxis (MCP) protein family.</text>
</comment>
<evidence type="ECO:0000256" key="2">
    <source>
        <dbReference type="ARBA" id="ARBA00029447"/>
    </source>
</evidence>
<name>A0A1S8LCS6_9CLOT</name>
<dbReference type="InterPro" id="IPR024478">
    <property type="entry name" value="HlyB_4HB_MCP"/>
</dbReference>
<dbReference type="GO" id="GO:0004888">
    <property type="term" value="F:transmembrane signaling receptor activity"/>
    <property type="evidence" value="ECO:0007669"/>
    <property type="project" value="InterPro"/>
</dbReference>
<evidence type="ECO:0000313" key="4">
    <source>
        <dbReference type="Proteomes" id="UP000190951"/>
    </source>
</evidence>
<dbReference type="InterPro" id="IPR004089">
    <property type="entry name" value="MCPsignal_dom"/>
</dbReference>
<dbReference type="InterPro" id="IPR004090">
    <property type="entry name" value="Chemotax_Me-accpt_rcpt"/>
</dbReference>
<dbReference type="STRING" id="84029.CROST_12020"/>
<dbReference type="KEGG" id="crw:CROST_045940"/>
<dbReference type="PANTHER" id="PTHR32089:SF112">
    <property type="entry name" value="LYSOZYME-LIKE PROTEIN-RELATED"/>
    <property type="match status" value="1"/>
</dbReference>
<dbReference type="PROSITE" id="PS50885">
    <property type="entry name" value="HAMP"/>
    <property type="match status" value="1"/>
</dbReference>
<proteinExistence type="inferred from homology"/>
<keyword evidence="4" id="KW-1185">Reference proteome</keyword>
<evidence type="ECO:0000256" key="1">
    <source>
        <dbReference type="ARBA" id="ARBA00023224"/>
    </source>
</evidence>
<organism evidence="3 4">
    <name type="scientific">Clostridium felsineum</name>
    <dbReference type="NCBI Taxonomy" id="36839"/>
    <lineage>
        <taxon>Bacteria</taxon>
        <taxon>Bacillati</taxon>
        <taxon>Bacillota</taxon>
        <taxon>Clostridia</taxon>
        <taxon>Eubacteriales</taxon>
        <taxon>Clostridiaceae</taxon>
        <taxon>Clostridium</taxon>
    </lineage>
</organism>
<dbReference type="InterPro" id="IPR003660">
    <property type="entry name" value="HAMP_dom"/>
</dbReference>
<dbReference type="GO" id="GO:0016020">
    <property type="term" value="C:membrane"/>
    <property type="evidence" value="ECO:0007669"/>
    <property type="project" value="InterPro"/>
</dbReference>
<keyword evidence="1" id="KW-0807">Transducer</keyword>
<dbReference type="Gene3D" id="1.10.287.950">
    <property type="entry name" value="Methyl-accepting chemotaxis protein"/>
    <property type="match status" value="1"/>
</dbReference>
<protein>
    <submittedName>
        <fullName evidence="3">Uncharacterized protein</fullName>
    </submittedName>
</protein>
<geneLocation type="plasmid" evidence="3 4">
    <name>p330</name>
</geneLocation>
<dbReference type="Pfam" id="PF00015">
    <property type="entry name" value="MCPsignal"/>
    <property type="match status" value="1"/>
</dbReference>
<evidence type="ECO:0000313" key="3">
    <source>
        <dbReference type="EMBL" id="URZ13816.1"/>
    </source>
</evidence>
<dbReference type="GO" id="GO:0007165">
    <property type="term" value="P:signal transduction"/>
    <property type="evidence" value="ECO:0007669"/>
    <property type="project" value="UniProtKB-KW"/>
</dbReference>